<dbReference type="Proteomes" id="UP001244341">
    <property type="component" value="Chromosome 16b"/>
</dbReference>
<evidence type="ECO:0000313" key="17">
    <source>
        <dbReference type="Proteomes" id="UP001244341"/>
    </source>
</evidence>
<feature type="region of interest" description="Disordered" evidence="14">
    <location>
        <begin position="288"/>
        <end position="320"/>
    </location>
</feature>
<dbReference type="CDD" id="cd01648">
    <property type="entry name" value="TERT"/>
    <property type="match status" value="1"/>
</dbReference>
<organism evidence="16 17">
    <name type="scientific">Tetradesmus obliquus</name>
    <name type="common">Green alga</name>
    <name type="synonym">Acutodesmus obliquus</name>
    <dbReference type="NCBI Taxonomy" id="3088"/>
    <lineage>
        <taxon>Eukaryota</taxon>
        <taxon>Viridiplantae</taxon>
        <taxon>Chlorophyta</taxon>
        <taxon>core chlorophytes</taxon>
        <taxon>Chlorophyceae</taxon>
        <taxon>CS clade</taxon>
        <taxon>Sphaeropleales</taxon>
        <taxon>Scenedesmaceae</taxon>
        <taxon>Tetradesmus</taxon>
    </lineage>
</organism>
<keyword evidence="11 13" id="KW-0539">Nucleus</keyword>
<evidence type="ECO:0000256" key="10">
    <source>
        <dbReference type="ARBA" id="ARBA00022918"/>
    </source>
</evidence>
<keyword evidence="17" id="KW-1185">Reference proteome</keyword>
<dbReference type="PROSITE" id="PS50878">
    <property type="entry name" value="RT_POL"/>
    <property type="match status" value="1"/>
</dbReference>
<dbReference type="InterPro" id="IPR000477">
    <property type="entry name" value="RT_dom"/>
</dbReference>
<proteinExistence type="inferred from homology"/>
<evidence type="ECO:0000256" key="12">
    <source>
        <dbReference type="ARBA" id="ARBA00048173"/>
    </source>
</evidence>
<dbReference type="Gene3D" id="1.10.132.70">
    <property type="match status" value="1"/>
</dbReference>
<evidence type="ECO:0000259" key="15">
    <source>
        <dbReference type="PROSITE" id="PS50878"/>
    </source>
</evidence>
<keyword evidence="10 13" id="KW-0695">RNA-directed DNA polymerase</keyword>
<dbReference type="InterPro" id="IPR021891">
    <property type="entry name" value="Telomerase_RBD"/>
</dbReference>
<dbReference type="SMART" id="SM00975">
    <property type="entry name" value="Telomerase_RBD"/>
    <property type="match status" value="1"/>
</dbReference>
<evidence type="ECO:0000256" key="8">
    <source>
        <dbReference type="ARBA" id="ARBA00022842"/>
    </source>
</evidence>
<keyword evidence="9 13" id="KW-0779">Telomere</keyword>
<evidence type="ECO:0000256" key="1">
    <source>
        <dbReference type="ARBA" id="ARBA00008001"/>
    </source>
</evidence>
<evidence type="ECO:0000313" key="16">
    <source>
        <dbReference type="EMBL" id="WIA23696.1"/>
    </source>
</evidence>
<keyword evidence="8 13" id="KW-0460">Magnesium</keyword>
<feature type="compositionally biased region" description="Low complexity" evidence="14">
    <location>
        <begin position="299"/>
        <end position="318"/>
    </location>
</feature>
<reference evidence="16 17" key="1">
    <citation type="submission" date="2023-05" db="EMBL/GenBank/DDBJ databases">
        <title>A 100% complete, gapless, phased diploid assembly of the Scenedesmus obliquus UTEX 3031 genome.</title>
        <authorList>
            <person name="Biondi T.C."/>
            <person name="Hanschen E.R."/>
            <person name="Kwon T."/>
            <person name="Eng W."/>
            <person name="Kruse C.P.S."/>
            <person name="Koehler S.I."/>
            <person name="Kunde Y."/>
            <person name="Gleasner C.D."/>
            <person name="You Mak K.T."/>
            <person name="Polle J."/>
            <person name="Hovde B.T."/>
            <person name="Starkenburg S.R."/>
        </authorList>
    </citation>
    <scope>NUCLEOTIDE SEQUENCE [LARGE SCALE GENOMIC DNA]</scope>
    <source>
        <strain evidence="16 17">DOE0152z</strain>
    </source>
</reference>
<evidence type="ECO:0000256" key="4">
    <source>
        <dbReference type="ARBA" id="ARBA00022454"/>
    </source>
</evidence>
<dbReference type="InterPro" id="IPR049139">
    <property type="entry name" value="TERT_C"/>
</dbReference>
<protein>
    <recommendedName>
        <fullName evidence="3 13">Telomerase reverse transcriptase</fullName>
        <ecNumber evidence="2 13">2.7.7.49</ecNumber>
    </recommendedName>
    <alternativeName>
        <fullName evidence="13">Telomerase catalytic subunit</fullName>
    </alternativeName>
</protein>
<evidence type="ECO:0000256" key="9">
    <source>
        <dbReference type="ARBA" id="ARBA00022895"/>
    </source>
</evidence>
<dbReference type="PANTHER" id="PTHR12066">
    <property type="entry name" value="TELOMERASE REVERSE TRANSCRIPTASE"/>
    <property type="match status" value="1"/>
</dbReference>
<keyword evidence="6 13" id="KW-0548">Nucleotidyltransferase</keyword>
<dbReference type="PANTHER" id="PTHR12066:SF0">
    <property type="entry name" value="TELOMERASE REVERSE TRANSCRIPTASE"/>
    <property type="match status" value="1"/>
</dbReference>
<dbReference type="Pfam" id="PF21399">
    <property type="entry name" value="TERT_C"/>
    <property type="match status" value="1"/>
</dbReference>
<accession>A0ABY8UQH7</accession>
<evidence type="ECO:0000256" key="3">
    <source>
        <dbReference type="ARBA" id="ARBA00016182"/>
    </source>
</evidence>
<dbReference type="EMBL" id="CP126223">
    <property type="protein sequence ID" value="WIA23696.1"/>
    <property type="molecule type" value="Genomic_DNA"/>
</dbReference>
<comment type="similarity">
    <text evidence="1 13">Belongs to the reverse transcriptase family. Telomerase subfamily.</text>
</comment>
<dbReference type="Gene3D" id="1.10.357.90">
    <property type="match status" value="2"/>
</dbReference>
<feature type="region of interest" description="Disordered" evidence="14">
    <location>
        <begin position="753"/>
        <end position="790"/>
    </location>
</feature>
<evidence type="ECO:0000256" key="11">
    <source>
        <dbReference type="ARBA" id="ARBA00023242"/>
    </source>
</evidence>
<evidence type="ECO:0000256" key="6">
    <source>
        <dbReference type="ARBA" id="ARBA00022695"/>
    </source>
</evidence>
<comment type="function">
    <text evidence="13">Telomerase is a ribonucleoprotein enzyme essential for the replication of chromosome termini in most eukaryotes. It elongates telomeres. It is a reverse transcriptase that adds simple sequence repeats to chromosome ends by copying a template sequence within the RNA component of the enzyme.</text>
</comment>
<evidence type="ECO:0000256" key="2">
    <source>
        <dbReference type="ARBA" id="ARBA00012493"/>
    </source>
</evidence>
<evidence type="ECO:0000256" key="5">
    <source>
        <dbReference type="ARBA" id="ARBA00022679"/>
    </source>
</evidence>
<feature type="domain" description="Reverse transcriptase" evidence="15">
    <location>
        <begin position="352"/>
        <end position="662"/>
    </location>
</feature>
<dbReference type="Pfam" id="PF12009">
    <property type="entry name" value="Telomerase_RBD"/>
    <property type="match status" value="1"/>
</dbReference>
<dbReference type="InterPro" id="IPR003545">
    <property type="entry name" value="Telomerase_RT"/>
</dbReference>
<comment type="subcellular location">
    <subcellularLocation>
        <location evidence="13">Nucleus</location>
    </subcellularLocation>
    <subcellularLocation>
        <location evidence="13">Chromosome</location>
        <location evidence="13">Telomere</location>
    </subcellularLocation>
</comment>
<sequence>MASQQPWRLSQRYGQEQVVLQALDVLVASGTDNVLRAGYVKRKSGTAVGGFIPGLFHAQQQQPSSTAAALSSPDWATLLSRVGDELMLALLLQGAVFAPLPGGNYVQLAGAPVHTLARSQQQQQQEQQQQQAGEYVLLHDMDSCDEPATQVLGSPMALVLLGLLRHMIVRASHCPYTLLLNHHCPLPPTAVAAAAAVLPGASQGPRQGRRQAAAVVPHSQVERFVWGVVRRVVPPALLGSKRDQQVWRAAIRLLVRLRRHETLRLDRAAAGLATGSMPWLHTATPAAAAAAAGHVPAPQQHQQQQQQQHRHQQQQQQQQERRRVSAGLHVAKQAWLRCWCWWLLGRLVLPLLRNSFYITESEPYRQEVFYYRKPPAFQALRCEVLARPGLLGSSVFGLDDVARLLHPFLRRFRAAQAADPGLVPYIISADVRKAFDSVSIPRLLNLVQPLISSPCYSLLRYATVSPMLGAVRARYCTAAVPGELPGAAGAAAAAAAAVAAGGGGGAAAGAGGFLGWVRGGCRGSANTVFTDQVRPSIISGAEVWALLQQHLTGHLLRVGGGFLLQRTGIAQGSVASTLLCSLPDSVLLRLVDDWLVITTSGAAAQAVGARLVAGFPGHNVATHPDKTQANFPLALPGGATLQPNLWSSGDGSCWVRWCGLLVHATTLELMADYSRYAGSHIASSLTLNREGRPGRLLCAKLLSYMRPKMHGLLLDTSINSAAKVRLNIYQAFLLSFMKMHWAARCLLPRRHTTAAKHNHHQQRQQQQQQQGCREDPAGRTHQQQQQQQQQQQEDPRLILQAIQGAINHCVGLVRARVLLARQRLGLDVRCNVSRCHIRWLGLVAAQRVLSRKQSCYPGVLAVLRRQLKQSCYPGVLAVLRRQLASPCYSQVRVQLAAVVAPERSSVFDQVLY</sequence>
<comment type="catalytic activity">
    <reaction evidence="12 13">
        <text>DNA(n) + a 2'-deoxyribonucleoside 5'-triphosphate = DNA(n+1) + diphosphate</text>
        <dbReference type="Rhea" id="RHEA:22508"/>
        <dbReference type="Rhea" id="RHEA-COMP:17339"/>
        <dbReference type="Rhea" id="RHEA-COMP:17340"/>
        <dbReference type="ChEBI" id="CHEBI:33019"/>
        <dbReference type="ChEBI" id="CHEBI:61560"/>
        <dbReference type="ChEBI" id="CHEBI:173112"/>
        <dbReference type="EC" id="2.7.7.49"/>
    </reaction>
</comment>
<evidence type="ECO:0000256" key="14">
    <source>
        <dbReference type="SAM" id="MobiDB-lite"/>
    </source>
</evidence>
<keyword evidence="5 13" id="KW-0808">Transferase</keyword>
<evidence type="ECO:0000256" key="7">
    <source>
        <dbReference type="ARBA" id="ARBA00022723"/>
    </source>
</evidence>
<dbReference type="EC" id="2.7.7.49" evidence="2 13"/>
<gene>
    <name evidence="16" type="ORF">OEZ85_000387</name>
</gene>
<evidence type="ECO:0000256" key="13">
    <source>
        <dbReference type="RuleBase" id="RU365061"/>
    </source>
</evidence>
<feature type="compositionally biased region" description="Basic residues" evidence="14">
    <location>
        <begin position="753"/>
        <end position="762"/>
    </location>
</feature>
<keyword evidence="7 13" id="KW-0479">Metal-binding</keyword>
<name>A0ABY8UQH7_TETOB</name>
<keyword evidence="4 13" id="KW-0158">Chromosome</keyword>